<evidence type="ECO:0000313" key="2">
    <source>
        <dbReference type="Proteomes" id="UP000479000"/>
    </source>
</evidence>
<evidence type="ECO:0000313" key="1">
    <source>
        <dbReference type="EMBL" id="CAB0002962.1"/>
    </source>
</evidence>
<dbReference type="Proteomes" id="UP000479000">
    <property type="component" value="Unassembled WGS sequence"/>
</dbReference>
<accession>A0A6H5GMR3</accession>
<sequence>MVISQPHSSRFASELVVRVDPFTGNLFVLLGGERQNTEGIHVKKETEGVTYVRKPRE</sequence>
<reference evidence="1 2" key="1">
    <citation type="submission" date="2020-02" db="EMBL/GenBank/DDBJ databases">
        <authorList>
            <person name="Ferguson B K."/>
        </authorList>
    </citation>
    <scope>NUCLEOTIDE SEQUENCE [LARGE SCALE GENOMIC DNA]</scope>
</reference>
<dbReference type="AlphaFoldDB" id="A0A6H5GMR3"/>
<gene>
    <name evidence="1" type="ORF">NTEN_LOCUS8676</name>
</gene>
<keyword evidence="2" id="KW-1185">Reference proteome</keyword>
<protein>
    <submittedName>
        <fullName evidence="1">Uncharacterized protein</fullName>
    </submittedName>
</protein>
<feature type="non-terminal residue" evidence="1">
    <location>
        <position position="57"/>
    </location>
</feature>
<organism evidence="1 2">
    <name type="scientific">Nesidiocoris tenuis</name>
    <dbReference type="NCBI Taxonomy" id="355587"/>
    <lineage>
        <taxon>Eukaryota</taxon>
        <taxon>Metazoa</taxon>
        <taxon>Ecdysozoa</taxon>
        <taxon>Arthropoda</taxon>
        <taxon>Hexapoda</taxon>
        <taxon>Insecta</taxon>
        <taxon>Pterygota</taxon>
        <taxon>Neoptera</taxon>
        <taxon>Paraneoptera</taxon>
        <taxon>Hemiptera</taxon>
        <taxon>Heteroptera</taxon>
        <taxon>Panheteroptera</taxon>
        <taxon>Cimicomorpha</taxon>
        <taxon>Miridae</taxon>
        <taxon>Dicyphina</taxon>
        <taxon>Nesidiocoris</taxon>
    </lineage>
</organism>
<name>A0A6H5GMR3_9HEMI</name>
<dbReference type="EMBL" id="CADCXU010013219">
    <property type="protein sequence ID" value="CAB0002962.1"/>
    <property type="molecule type" value="Genomic_DNA"/>
</dbReference>
<proteinExistence type="predicted"/>